<protein>
    <recommendedName>
        <fullName evidence="6">Leucine rich repeat protein</fullName>
    </recommendedName>
</protein>
<keyword evidence="5" id="KW-1185">Reference proteome</keyword>
<evidence type="ECO:0000313" key="4">
    <source>
        <dbReference type="EMBL" id="KAG5668218.1"/>
    </source>
</evidence>
<comment type="caution">
    <text evidence="4">The sequence shown here is derived from an EMBL/GenBank/DDBJ whole genome shotgun (WGS) entry which is preliminary data.</text>
</comment>
<proteinExistence type="predicted"/>
<dbReference type="AlphaFoldDB" id="A0A9J6BET0"/>
<keyword evidence="1" id="KW-0433">Leucine-rich repeat</keyword>
<keyword evidence="3" id="KW-0812">Transmembrane</keyword>
<keyword evidence="3" id="KW-0472">Membrane</keyword>
<dbReference type="Gene3D" id="3.80.10.10">
    <property type="entry name" value="Ribonuclease Inhibitor"/>
    <property type="match status" value="1"/>
</dbReference>
<organism evidence="4 5">
    <name type="scientific">Polypedilum vanderplanki</name>
    <name type="common">Sleeping chironomid midge</name>
    <dbReference type="NCBI Taxonomy" id="319348"/>
    <lineage>
        <taxon>Eukaryota</taxon>
        <taxon>Metazoa</taxon>
        <taxon>Ecdysozoa</taxon>
        <taxon>Arthropoda</taxon>
        <taxon>Hexapoda</taxon>
        <taxon>Insecta</taxon>
        <taxon>Pterygota</taxon>
        <taxon>Neoptera</taxon>
        <taxon>Endopterygota</taxon>
        <taxon>Diptera</taxon>
        <taxon>Nematocera</taxon>
        <taxon>Chironomoidea</taxon>
        <taxon>Chironomidae</taxon>
        <taxon>Chironominae</taxon>
        <taxon>Polypedilum</taxon>
        <taxon>Polypedilum</taxon>
    </lineage>
</organism>
<dbReference type="InterPro" id="IPR001611">
    <property type="entry name" value="Leu-rich_rpt"/>
</dbReference>
<dbReference type="Pfam" id="PF13855">
    <property type="entry name" value="LRR_8"/>
    <property type="match status" value="1"/>
</dbReference>
<sequence length="267" mass="31724">MWSNFIGETYECNIIKNPMITTPNKIIKSAKGTQLPSLNNSNIQVFRAVSQTINYMPQKLYKIFPNLIEIWIESCHLKEIHQKDFQFFPQLKYLEFSDNEIRSLKKDLFKFNLELRWIRFYKNKIYEVHPKVFDNLKKLSLLDMQNNECFNGAIIFKDRFKIFDFIEEIYKNCSEGNKTSNEIIESLKKEIIEKSLKISSLESKLNNITQCQNTELKTNESSDLQKFFQKFITEQKVLFVVMISFLLSTFVCLLLSLFYQCNKKSNN</sequence>
<keyword evidence="3" id="KW-1133">Transmembrane helix</keyword>
<gene>
    <name evidence="4" type="ORF">PVAND_016166</name>
</gene>
<dbReference type="InterPro" id="IPR032675">
    <property type="entry name" value="LRR_dom_sf"/>
</dbReference>
<evidence type="ECO:0000256" key="2">
    <source>
        <dbReference type="ARBA" id="ARBA00022737"/>
    </source>
</evidence>
<feature type="transmembrane region" description="Helical" evidence="3">
    <location>
        <begin position="237"/>
        <end position="259"/>
    </location>
</feature>
<evidence type="ECO:0000256" key="1">
    <source>
        <dbReference type="ARBA" id="ARBA00022614"/>
    </source>
</evidence>
<reference evidence="4" key="1">
    <citation type="submission" date="2021-03" db="EMBL/GenBank/DDBJ databases">
        <title>Chromosome level genome of the anhydrobiotic midge Polypedilum vanderplanki.</title>
        <authorList>
            <person name="Yoshida Y."/>
            <person name="Kikawada T."/>
            <person name="Gusev O."/>
        </authorList>
    </citation>
    <scope>NUCLEOTIDE SEQUENCE</scope>
    <source>
        <strain evidence="4">NIAS01</strain>
        <tissue evidence="4">Whole body or cell culture</tissue>
    </source>
</reference>
<dbReference type="OrthoDB" id="27267at2759"/>
<keyword evidence="2" id="KW-0677">Repeat</keyword>
<dbReference type="PANTHER" id="PTHR24366:SF96">
    <property type="entry name" value="LEUCINE RICH REPEAT CONTAINING 53"/>
    <property type="match status" value="1"/>
</dbReference>
<dbReference type="PANTHER" id="PTHR24366">
    <property type="entry name" value="IG(IMMUNOGLOBULIN) AND LRR(LEUCINE RICH REPEAT) DOMAINS"/>
    <property type="match status" value="1"/>
</dbReference>
<evidence type="ECO:0000256" key="3">
    <source>
        <dbReference type="SAM" id="Phobius"/>
    </source>
</evidence>
<evidence type="ECO:0008006" key="6">
    <source>
        <dbReference type="Google" id="ProtNLM"/>
    </source>
</evidence>
<name>A0A9J6BET0_POLVA</name>
<dbReference type="SUPFAM" id="SSF52058">
    <property type="entry name" value="L domain-like"/>
    <property type="match status" value="1"/>
</dbReference>
<evidence type="ECO:0000313" key="5">
    <source>
        <dbReference type="Proteomes" id="UP001107558"/>
    </source>
</evidence>
<dbReference type="EMBL" id="JADBJN010000004">
    <property type="protein sequence ID" value="KAG5668218.1"/>
    <property type="molecule type" value="Genomic_DNA"/>
</dbReference>
<accession>A0A9J6BET0</accession>
<dbReference type="Proteomes" id="UP001107558">
    <property type="component" value="Chromosome 4"/>
</dbReference>